<comment type="similarity">
    <text evidence="10 11">Belongs to the thiamine-phosphate synthase family.</text>
</comment>
<keyword evidence="3 10" id="KW-0808">Transferase</keyword>
<dbReference type="Gene3D" id="3.20.20.70">
    <property type="entry name" value="Aldolase class I"/>
    <property type="match status" value="1"/>
</dbReference>
<evidence type="ECO:0000256" key="1">
    <source>
        <dbReference type="ARBA" id="ARBA00003814"/>
    </source>
</evidence>
<comment type="catalytic activity">
    <reaction evidence="8 10 11">
        <text>2-(2-carboxy-4-methylthiazol-5-yl)ethyl phosphate + 4-amino-2-methyl-5-(diphosphooxymethyl)pyrimidine + 2 H(+) = thiamine phosphate + CO2 + diphosphate</text>
        <dbReference type="Rhea" id="RHEA:47848"/>
        <dbReference type="ChEBI" id="CHEBI:15378"/>
        <dbReference type="ChEBI" id="CHEBI:16526"/>
        <dbReference type="ChEBI" id="CHEBI:33019"/>
        <dbReference type="ChEBI" id="CHEBI:37575"/>
        <dbReference type="ChEBI" id="CHEBI:57841"/>
        <dbReference type="ChEBI" id="CHEBI:62890"/>
        <dbReference type="EC" id="2.5.1.3"/>
    </reaction>
</comment>
<dbReference type="AlphaFoldDB" id="A0AAP7C5T1"/>
<accession>A0AAP7C5T1</accession>
<proteinExistence type="inferred from homology"/>
<dbReference type="InterPro" id="IPR013785">
    <property type="entry name" value="Aldolase_TIM"/>
</dbReference>
<evidence type="ECO:0000313" key="15">
    <source>
        <dbReference type="EMBL" id="NIY56245.1"/>
    </source>
</evidence>
<feature type="binding site" evidence="10">
    <location>
        <position position="90"/>
    </location>
    <ligand>
        <name>Mg(2+)</name>
        <dbReference type="ChEBI" id="CHEBI:18420"/>
    </ligand>
</feature>
<dbReference type="GO" id="GO:0000287">
    <property type="term" value="F:magnesium ion binding"/>
    <property type="evidence" value="ECO:0007669"/>
    <property type="project" value="UniProtKB-UniRule"/>
</dbReference>
<dbReference type="InterPro" id="IPR036206">
    <property type="entry name" value="ThiamineP_synth_sf"/>
</dbReference>
<feature type="binding site" evidence="10">
    <location>
        <position position="71"/>
    </location>
    <ligand>
        <name>Mg(2+)</name>
        <dbReference type="ChEBI" id="CHEBI:18420"/>
    </ligand>
</feature>
<dbReference type="GeneID" id="45432556"/>
<gene>
    <name evidence="10 15" type="primary">thiE</name>
    <name evidence="15" type="ORF">CHQ83_02205</name>
    <name evidence="14" type="ORF">FNO190_0371</name>
</gene>
<dbReference type="InterPro" id="IPR022998">
    <property type="entry name" value="ThiamineP_synth_TenI"/>
</dbReference>
<keyword evidence="6 10" id="KW-0784">Thiamine biosynthesis</keyword>
<evidence type="ECO:0000259" key="13">
    <source>
        <dbReference type="Pfam" id="PF02581"/>
    </source>
</evidence>
<evidence type="ECO:0000256" key="7">
    <source>
        <dbReference type="ARBA" id="ARBA00047334"/>
    </source>
</evidence>
<dbReference type="EMBL" id="CP011923">
    <property type="protein sequence ID" value="AKN88213.1"/>
    <property type="molecule type" value="Genomic_DNA"/>
</dbReference>
<evidence type="ECO:0000313" key="16">
    <source>
        <dbReference type="Proteomes" id="UP000035930"/>
    </source>
</evidence>
<evidence type="ECO:0000256" key="3">
    <source>
        <dbReference type="ARBA" id="ARBA00022679"/>
    </source>
</evidence>
<dbReference type="Proteomes" id="UP000774689">
    <property type="component" value="Unassembled WGS sequence"/>
</dbReference>
<feature type="binding site" evidence="10">
    <location>
        <position position="70"/>
    </location>
    <ligand>
        <name>4-amino-2-methyl-5-(diphosphooxymethyl)pyrimidine</name>
        <dbReference type="ChEBI" id="CHEBI:57841"/>
    </ligand>
</feature>
<dbReference type="PANTHER" id="PTHR20857:SF23">
    <property type="entry name" value="THIAMINE BIOSYNTHETIC BIFUNCTIONAL ENZYME"/>
    <property type="match status" value="1"/>
</dbReference>
<evidence type="ECO:0000256" key="5">
    <source>
        <dbReference type="ARBA" id="ARBA00022842"/>
    </source>
</evidence>
<evidence type="ECO:0000313" key="17">
    <source>
        <dbReference type="Proteomes" id="UP000774689"/>
    </source>
</evidence>
<comment type="pathway">
    <text evidence="2 10 12">Cofactor biosynthesis; thiamine diphosphate biosynthesis; thiamine phosphate from 4-amino-2-methyl-5-diphosphomethylpyrimidine and 4-methyl-5-(2-phosphoethyl)-thiazole: step 1/1.</text>
</comment>
<evidence type="ECO:0000256" key="9">
    <source>
        <dbReference type="ARBA" id="ARBA00047883"/>
    </source>
</evidence>
<comment type="function">
    <text evidence="1 10">Condenses 4-methyl-5-(beta-hydroxyethyl)thiazole monophosphate (THZ-P) and 2-methyl-4-amino-5-hydroxymethyl pyrimidine pyrophosphate (HMP-PP) to form thiamine monophosphate (TMP).</text>
</comment>
<evidence type="ECO:0000256" key="8">
    <source>
        <dbReference type="ARBA" id="ARBA00047851"/>
    </source>
</evidence>
<feature type="domain" description="Thiamine phosphate synthase/TenI" evidence="13">
    <location>
        <begin position="8"/>
        <end position="188"/>
    </location>
</feature>
<feature type="binding site" evidence="10">
    <location>
        <position position="138"/>
    </location>
    <ligand>
        <name>4-amino-2-methyl-5-(diphosphooxymethyl)pyrimidine</name>
        <dbReference type="ChEBI" id="CHEBI:57841"/>
    </ligand>
</feature>
<comment type="catalytic activity">
    <reaction evidence="9 10 11">
        <text>2-[(2R,5Z)-2-carboxy-4-methylthiazol-5(2H)-ylidene]ethyl phosphate + 4-amino-2-methyl-5-(diphosphooxymethyl)pyrimidine + 2 H(+) = thiamine phosphate + CO2 + diphosphate</text>
        <dbReference type="Rhea" id="RHEA:47844"/>
        <dbReference type="ChEBI" id="CHEBI:15378"/>
        <dbReference type="ChEBI" id="CHEBI:16526"/>
        <dbReference type="ChEBI" id="CHEBI:33019"/>
        <dbReference type="ChEBI" id="CHEBI:37575"/>
        <dbReference type="ChEBI" id="CHEBI:57841"/>
        <dbReference type="ChEBI" id="CHEBI:62899"/>
        <dbReference type="EC" id="2.5.1.3"/>
    </reaction>
</comment>
<keyword evidence="16" id="KW-1185">Reference proteome</keyword>
<evidence type="ECO:0000256" key="11">
    <source>
        <dbReference type="RuleBase" id="RU003826"/>
    </source>
</evidence>
<dbReference type="PANTHER" id="PTHR20857">
    <property type="entry name" value="THIAMINE-PHOSPHATE PYROPHOSPHORYLASE"/>
    <property type="match status" value="1"/>
</dbReference>
<dbReference type="CDD" id="cd00564">
    <property type="entry name" value="TMP_TenI"/>
    <property type="match status" value="1"/>
</dbReference>
<dbReference type="HAMAP" id="MF_00097">
    <property type="entry name" value="TMP_synthase"/>
    <property type="match status" value="1"/>
</dbReference>
<reference evidence="15" key="3">
    <citation type="journal article" date="2020" name="Int. J. Syst. Evol. Microbiol.">
        <title>Reclassification of Francisella noatunensis subsp. orientalis Ottem et al. 2009 as Francisella orientalis sp. nov., Francisella noatunensis subsp. chilensis subsp. nov. and emended description of Francisella noatunensis.</title>
        <authorList>
            <person name="Ramirez-Paredes J.G."/>
            <person name="Larsson P."/>
            <person name="Thompson K.D."/>
            <person name="Penman D.J."/>
            <person name="Busse H.J."/>
            <person name="Ohrman C."/>
            <person name="Sjodin A."/>
            <person name="Soto E."/>
            <person name="Richards R.H."/>
            <person name="Adams A."/>
            <person name="Colquhoun D.J."/>
        </authorList>
    </citation>
    <scope>NUCLEOTIDE SEQUENCE</scope>
    <source>
        <strain evidence="15">LADL-07285A</strain>
    </source>
</reference>
<name>A0AAP7C5T1_9GAMM</name>
<comment type="caution">
    <text evidence="10">Lacks conserved residue(s) required for the propagation of feature annotation.</text>
</comment>
<keyword evidence="5 10" id="KW-0460">Magnesium</keyword>
<dbReference type="GO" id="GO:0005737">
    <property type="term" value="C:cytoplasm"/>
    <property type="evidence" value="ECO:0007669"/>
    <property type="project" value="TreeGrafter"/>
</dbReference>
<dbReference type="GO" id="GO:0009229">
    <property type="term" value="P:thiamine diphosphate biosynthetic process"/>
    <property type="evidence" value="ECO:0007669"/>
    <property type="project" value="UniProtKB-UniRule"/>
</dbReference>
<dbReference type="GO" id="GO:0009228">
    <property type="term" value="P:thiamine biosynthetic process"/>
    <property type="evidence" value="ECO:0007669"/>
    <property type="project" value="UniProtKB-KW"/>
</dbReference>
<dbReference type="GO" id="GO:0004789">
    <property type="term" value="F:thiamine-phosphate diphosphorylase activity"/>
    <property type="evidence" value="ECO:0007669"/>
    <property type="project" value="UniProtKB-UniRule"/>
</dbReference>
<evidence type="ECO:0000256" key="12">
    <source>
        <dbReference type="RuleBase" id="RU004253"/>
    </source>
</evidence>
<dbReference type="Pfam" id="PF02581">
    <property type="entry name" value="TMP-TENI"/>
    <property type="match status" value="1"/>
</dbReference>
<dbReference type="EC" id="2.5.1.3" evidence="10"/>
<protein>
    <recommendedName>
        <fullName evidence="10">Thiamine-phosphate synthase</fullName>
        <shortName evidence="10">TP synthase</shortName>
        <shortName evidence="10">TPS</shortName>
        <ecNumber evidence="10">2.5.1.3</ecNumber>
    </recommendedName>
    <alternativeName>
        <fullName evidence="10">Thiamine-phosphate pyrophosphorylase</fullName>
        <shortName evidence="10">TMP pyrophosphorylase</shortName>
        <shortName evidence="10">TMP-PPase</shortName>
    </alternativeName>
</protein>
<feature type="binding site" evidence="10">
    <location>
        <position position="166"/>
    </location>
    <ligand>
        <name>2-[(2R,5Z)-2-carboxy-4-methylthiazol-5(2H)-ylidene]ethyl phosphate</name>
        <dbReference type="ChEBI" id="CHEBI:62899"/>
    </ligand>
</feature>
<dbReference type="RefSeq" id="WP_014714451.1">
    <property type="nucleotide sequence ID" value="NZ_CP011923.2"/>
</dbReference>
<dbReference type="InterPro" id="IPR034291">
    <property type="entry name" value="TMP_synthase"/>
</dbReference>
<evidence type="ECO:0000256" key="6">
    <source>
        <dbReference type="ARBA" id="ARBA00022977"/>
    </source>
</evidence>
<evidence type="ECO:0000313" key="14">
    <source>
        <dbReference type="EMBL" id="AKN88213.1"/>
    </source>
</evidence>
<dbReference type="FunFam" id="3.20.20.70:FF:000096">
    <property type="entry name" value="Thiamine-phosphate synthase"/>
    <property type="match status" value="1"/>
</dbReference>
<dbReference type="Proteomes" id="UP000035930">
    <property type="component" value="Chromosome"/>
</dbReference>
<reference evidence="14" key="2">
    <citation type="submission" date="2017-08" db="EMBL/GenBank/DDBJ databases">
        <title>Complete Genome Sequence of Francisella noatunensis subsp. orientalis strain FNO190.</title>
        <authorList>
            <person name="Pereira F.L."/>
            <person name="Goncalves L.A."/>
            <person name="Guilherme T.C."/>
            <person name="Soares S.C."/>
            <person name="Dorella F.A."/>
            <person name="Carvalho A.F."/>
            <person name="Leibowitz M.P."/>
            <person name="Leal C.A.G."/>
            <person name="Azevedo V.A.C."/>
            <person name="Figueiredo H.C.P."/>
        </authorList>
    </citation>
    <scope>NUCLEOTIDE SEQUENCE</scope>
    <source>
        <strain evidence="14">FNO190</strain>
    </source>
</reference>
<keyword evidence="4 10" id="KW-0479">Metal-binding</keyword>
<reference evidence="16" key="1">
    <citation type="submission" date="2015-02" db="EMBL/GenBank/DDBJ databases">
        <title>Complete genome sequence of Francisella noatunensis subsp. orientalis FNO190 isolated from farm-raised Nile tilapia in Brazil.</title>
        <authorList>
            <person name="Figueiredo H.C.P."/>
            <person name="Leal C.A.G."/>
            <person name="Pereira F.L."/>
            <person name="Soares S.C."/>
            <person name="Goncalves L.A."/>
            <person name="Dorella F.A."/>
            <person name="Carvalho A.F."/>
            <person name="Azevedo V.A.C."/>
        </authorList>
    </citation>
    <scope>NUCLEOTIDE SEQUENCE [LARGE SCALE GENOMIC DNA]</scope>
    <source>
        <strain evidence="16">FNO190</strain>
    </source>
</reference>
<evidence type="ECO:0000256" key="10">
    <source>
        <dbReference type="HAMAP-Rule" id="MF_00097"/>
    </source>
</evidence>
<dbReference type="SUPFAM" id="SSF51391">
    <property type="entry name" value="Thiamin phosphate synthase"/>
    <property type="match status" value="1"/>
</dbReference>
<dbReference type="NCBIfam" id="TIGR00693">
    <property type="entry name" value="thiE"/>
    <property type="match status" value="1"/>
</dbReference>
<evidence type="ECO:0000256" key="4">
    <source>
        <dbReference type="ARBA" id="ARBA00022723"/>
    </source>
</evidence>
<feature type="binding site" evidence="10">
    <location>
        <position position="109"/>
    </location>
    <ligand>
        <name>4-amino-2-methyl-5-(diphosphooxymethyl)pyrimidine</name>
        <dbReference type="ChEBI" id="CHEBI:57841"/>
    </ligand>
</feature>
<feature type="binding site" evidence="10">
    <location>
        <begin position="38"/>
        <end position="42"/>
    </location>
    <ligand>
        <name>4-amino-2-methyl-5-(diphosphooxymethyl)pyrimidine</name>
        <dbReference type="ChEBI" id="CHEBI:57841"/>
    </ligand>
</feature>
<evidence type="ECO:0000256" key="2">
    <source>
        <dbReference type="ARBA" id="ARBA00005165"/>
    </source>
</evidence>
<dbReference type="EMBL" id="QPQM01000001">
    <property type="protein sequence ID" value="NIY56245.1"/>
    <property type="molecule type" value="Genomic_DNA"/>
</dbReference>
<comment type="cofactor">
    <cofactor evidence="10">
        <name>Mg(2+)</name>
        <dbReference type="ChEBI" id="CHEBI:18420"/>
    </cofactor>
    <text evidence="10">Binds 1 Mg(2+) ion per subunit.</text>
</comment>
<comment type="catalytic activity">
    <reaction evidence="7 10 11">
        <text>4-methyl-5-(2-phosphooxyethyl)-thiazole + 4-amino-2-methyl-5-(diphosphooxymethyl)pyrimidine + H(+) = thiamine phosphate + diphosphate</text>
        <dbReference type="Rhea" id="RHEA:22328"/>
        <dbReference type="ChEBI" id="CHEBI:15378"/>
        <dbReference type="ChEBI" id="CHEBI:33019"/>
        <dbReference type="ChEBI" id="CHEBI:37575"/>
        <dbReference type="ChEBI" id="CHEBI:57841"/>
        <dbReference type="ChEBI" id="CHEBI:58296"/>
        <dbReference type="EC" id="2.5.1.3"/>
    </reaction>
</comment>
<sequence>MKENFWQLTLVTNKGNIPTAPYLECIEVCLKAGITCVQLREKSLPGEDLLDFGSSLKRLLDLYNVPLIVNDNVDLCIKLSAFGVHLGQSDTTIEKARSILGADKIIGLSVNTIEQIQNSRTLPIDYIGVGAIFPTNNKPDVETIWGLSGLRQASLIPSHPIIAIGGIDESNTFSVINSGANGIAAIGAFHQAADPFLTTKNLIKIINEANNDR</sequence>
<organism evidence="15 17">
    <name type="scientific">Francisella orientalis</name>
    <dbReference type="NCBI Taxonomy" id="299583"/>
    <lineage>
        <taxon>Bacteria</taxon>
        <taxon>Pseudomonadati</taxon>
        <taxon>Pseudomonadota</taxon>
        <taxon>Gammaproteobacteria</taxon>
        <taxon>Thiotrichales</taxon>
        <taxon>Francisellaceae</taxon>
        <taxon>Francisella</taxon>
    </lineage>
</organism>